<reference evidence="3" key="1">
    <citation type="journal article" date="2020" name="mSystems">
        <title>Genome- and Community-Level Interaction Insights into Carbon Utilization and Element Cycling Functions of Hydrothermarchaeota in Hydrothermal Sediment.</title>
        <authorList>
            <person name="Zhou Z."/>
            <person name="Liu Y."/>
            <person name="Xu W."/>
            <person name="Pan J."/>
            <person name="Luo Z.H."/>
            <person name="Li M."/>
        </authorList>
    </citation>
    <scope>NUCLEOTIDE SEQUENCE [LARGE SCALE GENOMIC DNA]</scope>
    <source>
        <strain evidence="3">SpSt-299</strain>
    </source>
</reference>
<feature type="transmembrane region" description="Helical" evidence="1">
    <location>
        <begin position="76"/>
        <end position="93"/>
    </location>
</feature>
<dbReference type="AlphaFoldDB" id="A0A7C2NCY5"/>
<sequence length="218" mass="23648">MRFEELFDTQAQQAVVEAVKAVEKESAAEVVPVVVGAAGRYPQAAWRAAALGALGGSALVSLLLKLVEVWGLPLEFWILTPPFVGAALGWLLASTLPPVARAFLTQEEMTTQVRERAEHAFLTEEVFATKKRTGMLILVSLFERQVVVLGDRGIASRIPQERWQGIASEVAQGIRLGQPVQALIAGIKKCAQLLAEAGITVEPGDTNELADRLRLEER</sequence>
<evidence type="ECO:0000256" key="1">
    <source>
        <dbReference type="SAM" id="Phobius"/>
    </source>
</evidence>
<accession>A0A7C2NCY5</accession>
<evidence type="ECO:0000259" key="2">
    <source>
        <dbReference type="Pfam" id="PF04536"/>
    </source>
</evidence>
<evidence type="ECO:0000313" key="3">
    <source>
        <dbReference type="EMBL" id="HET46588.1"/>
    </source>
</evidence>
<feature type="domain" description="TPM" evidence="2">
    <location>
        <begin position="112"/>
        <end position="192"/>
    </location>
</feature>
<gene>
    <name evidence="3" type="ORF">ENQ31_00245</name>
</gene>
<keyword evidence="1" id="KW-0812">Transmembrane</keyword>
<protein>
    <recommendedName>
        <fullName evidence="2">TPM domain-containing protein</fullName>
    </recommendedName>
</protein>
<organism evidence="3">
    <name type="scientific">Thermoanaerobaculum aquaticum</name>
    <dbReference type="NCBI Taxonomy" id="1312852"/>
    <lineage>
        <taxon>Bacteria</taxon>
        <taxon>Pseudomonadati</taxon>
        <taxon>Acidobacteriota</taxon>
        <taxon>Thermoanaerobaculia</taxon>
        <taxon>Thermoanaerobaculales</taxon>
        <taxon>Thermoanaerobaculaceae</taxon>
        <taxon>Thermoanaerobaculum</taxon>
    </lineage>
</organism>
<comment type="caution">
    <text evidence="3">The sequence shown here is derived from an EMBL/GenBank/DDBJ whole genome shotgun (WGS) entry which is preliminary data.</text>
</comment>
<name>A0A7C2NCY5_9BACT</name>
<dbReference type="Gene3D" id="3.10.310.50">
    <property type="match status" value="1"/>
</dbReference>
<proteinExistence type="predicted"/>
<dbReference type="PANTHER" id="PTHR30373">
    <property type="entry name" value="UPF0603 PROTEIN YGCG"/>
    <property type="match status" value="1"/>
</dbReference>
<dbReference type="EMBL" id="DSMR01000014">
    <property type="protein sequence ID" value="HET46588.1"/>
    <property type="molecule type" value="Genomic_DNA"/>
</dbReference>
<dbReference type="InterPro" id="IPR007621">
    <property type="entry name" value="TPM_dom"/>
</dbReference>
<dbReference type="Pfam" id="PF04536">
    <property type="entry name" value="TPM_phosphatase"/>
    <property type="match status" value="1"/>
</dbReference>
<keyword evidence="1" id="KW-0472">Membrane</keyword>
<keyword evidence="1" id="KW-1133">Transmembrane helix</keyword>
<dbReference type="PANTHER" id="PTHR30373:SF8">
    <property type="entry name" value="BLL7265 PROTEIN"/>
    <property type="match status" value="1"/>
</dbReference>
<feature type="transmembrane region" description="Helical" evidence="1">
    <location>
        <begin position="44"/>
        <end position="64"/>
    </location>
</feature>